<dbReference type="Pfam" id="PF17186">
    <property type="entry name" value="Lipocalin_9"/>
    <property type="match status" value="1"/>
</dbReference>
<keyword evidence="3" id="KW-1185">Reference proteome</keyword>
<keyword evidence="1" id="KW-0732">Signal</keyword>
<sequence length="358" mass="38591">MRTSISTLVLGLLPLALGSKGGTFRPESGGLLLNDLDTLPIAYDLLESQTKTGVPIGSSFWSSSFIHGSDNHDYLILSHVLAGQPITPSLYRGSVLDITDPSRYGRFEIFSNVSEVYSDIGDFNASYPDYGFGSIGSEEAPALRTWSSIAGAEFELTFELSSPALLNGGLGSFRGAGNSTANEWGSPAGKTQGWLSIDGSKVTVDKERSLTWYDRQWGGAPASWTWFELHIESGIPGTPALPFSIWVWQDTPDGSGGLATTREAGGVHSVVPVKSLETSGRTFTSPTTDIVYDLDWTLKLADGTEFRVSSVREDQELYAEGGLFPTYEGFVTVTGAHKDGRKIKGYGLVEIEPPKPRD</sequence>
<dbReference type="EMBL" id="JAGMUU010000011">
    <property type="protein sequence ID" value="KAH7142954.1"/>
    <property type="molecule type" value="Genomic_DNA"/>
</dbReference>
<evidence type="ECO:0008006" key="4">
    <source>
        <dbReference type="Google" id="ProtNLM"/>
    </source>
</evidence>
<organism evidence="2 3">
    <name type="scientific">Dactylonectria estremocensis</name>
    <dbReference type="NCBI Taxonomy" id="1079267"/>
    <lineage>
        <taxon>Eukaryota</taxon>
        <taxon>Fungi</taxon>
        <taxon>Dikarya</taxon>
        <taxon>Ascomycota</taxon>
        <taxon>Pezizomycotina</taxon>
        <taxon>Sordariomycetes</taxon>
        <taxon>Hypocreomycetidae</taxon>
        <taxon>Hypocreales</taxon>
        <taxon>Nectriaceae</taxon>
        <taxon>Dactylonectria</taxon>
    </lineage>
</organism>
<feature type="chain" id="PRO_5040226499" description="Kievitone hydratase" evidence="1">
    <location>
        <begin position="19"/>
        <end position="358"/>
    </location>
</feature>
<dbReference type="InterPro" id="IPR053112">
    <property type="entry name" value="Fungal_Dehydratase/Hydratase"/>
</dbReference>
<evidence type="ECO:0000313" key="3">
    <source>
        <dbReference type="Proteomes" id="UP000717696"/>
    </source>
</evidence>
<dbReference type="Gene3D" id="2.40.370.10">
    <property type="entry name" value="AttH-like domain"/>
    <property type="match status" value="2"/>
</dbReference>
<dbReference type="OrthoDB" id="5295747at2759"/>
<gene>
    <name evidence="2" type="ORF">B0J13DRAFT_676159</name>
</gene>
<feature type="signal peptide" evidence="1">
    <location>
        <begin position="1"/>
        <end position="18"/>
    </location>
</feature>
<evidence type="ECO:0000256" key="1">
    <source>
        <dbReference type="SAM" id="SignalP"/>
    </source>
</evidence>
<protein>
    <recommendedName>
        <fullName evidence="4">Kievitone hydratase</fullName>
    </recommendedName>
</protein>
<dbReference type="PANTHER" id="PTHR40617:SF1">
    <property type="entry name" value="ATTH DOMAIN-CONTAINING PROTEIN-RELATED"/>
    <property type="match status" value="1"/>
</dbReference>
<reference evidence="2" key="1">
    <citation type="journal article" date="2021" name="Nat. Commun.">
        <title>Genetic determinants of endophytism in the Arabidopsis root mycobiome.</title>
        <authorList>
            <person name="Mesny F."/>
            <person name="Miyauchi S."/>
            <person name="Thiergart T."/>
            <person name="Pickel B."/>
            <person name="Atanasova L."/>
            <person name="Karlsson M."/>
            <person name="Huettel B."/>
            <person name="Barry K.W."/>
            <person name="Haridas S."/>
            <person name="Chen C."/>
            <person name="Bauer D."/>
            <person name="Andreopoulos W."/>
            <person name="Pangilinan J."/>
            <person name="LaButti K."/>
            <person name="Riley R."/>
            <person name="Lipzen A."/>
            <person name="Clum A."/>
            <person name="Drula E."/>
            <person name="Henrissat B."/>
            <person name="Kohler A."/>
            <person name="Grigoriev I.V."/>
            <person name="Martin F.M."/>
            <person name="Hacquard S."/>
        </authorList>
    </citation>
    <scope>NUCLEOTIDE SEQUENCE</scope>
    <source>
        <strain evidence="2">MPI-CAGE-AT-0021</strain>
    </source>
</reference>
<accession>A0A9P9ERM4</accession>
<proteinExistence type="predicted"/>
<dbReference type="Proteomes" id="UP000717696">
    <property type="component" value="Unassembled WGS sequence"/>
</dbReference>
<dbReference type="InterPro" id="IPR023374">
    <property type="entry name" value="AttH-like_dom_sf"/>
</dbReference>
<dbReference type="AlphaFoldDB" id="A0A9P9ERM4"/>
<name>A0A9P9ERM4_9HYPO</name>
<evidence type="ECO:0000313" key="2">
    <source>
        <dbReference type="EMBL" id="KAH7142954.1"/>
    </source>
</evidence>
<dbReference type="PANTHER" id="PTHR40617">
    <property type="entry name" value="TERPENE CYCLASE ASQC"/>
    <property type="match status" value="1"/>
</dbReference>
<comment type="caution">
    <text evidence="2">The sequence shown here is derived from an EMBL/GenBank/DDBJ whole genome shotgun (WGS) entry which is preliminary data.</text>
</comment>
<dbReference type="SUPFAM" id="SSF159245">
    <property type="entry name" value="AttH-like"/>
    <property type="match status" value="1"/>
</dbReference>